<dbReference type="NCBIfam" id="TIGR00254">
    <property type="entry name" value="GGDEF"/>
    <property type="match status" value="1"/>
</dbReference>
<dbReference type="PROSITE" id="PS50887">
    <property type="entry name" value="GGDEF"/>
    <property type="match status" value="1"/>
</dbReference>
<proteinExistence type="predicted"/>
<evidence type="ECO:0000313" key="5">
    <source>
        <dbReference type="EMBL" id="QLF70831.1"/>
    </source>
</evidence>
<sequence length="281" mass="31263">MFKAFIQRSISQDFDLAQFVNAQTIIRFSLRLAIRIALLAALIVILALSVMDLFGILRYPLMRDLLIGVAITLPLAFTLTMLTSLYVGYGVMHLATTRREYEHLSRTDMLSGLLNRRAFISEITDHMEGHLLLLDIDRFKQVNDHFGHQTGDHVIAAVSEKLKQSIGPQHLIARLGGEEFAVFFQDVEDTQVIRLAERARHAIASTEIPADGQIIRVTVSGGLARRRSGLSFAQAYAMADRALYCAKASGRNRLVSERELDPVIAEGLPVPMARHDLAVAT</sequence>
<feature type="domain" description="GGDEF" evidence="4">
    <location>
        <begin position="127"/>
        <end position="259"/>
    </location>
</feature>
<reference evidence="5 6" key="1">
    <citation type="submission" date="2020-06" db="EMBL/GenBank/DDBJ databases">
        <title>Genome sequence of Rhizobium sp strain ADMK78.</title>
        <authorList>
            <person name="Rahi P."/>
        </authorList>
    </citation>
    <scope>NUCLEOTIDE SEQUENCE [LARGE SCALE GENOMIC DNA]</scope>
    <source>
        <strain evidence="5 6">ADMK78</strain>
    </source>
</reference>
<dbReference type="InterPro" id="IPR043128">
    <property type="entry name" value="Rev_trsase/Diguanyl_cyclase"/>
</dbReference>
<evidence type="ECO:0000313" key="6">
    <source>
        <dbReference type="Proteomes" id="UP000308530"/>
    </source>
</evidence>
<keyword evidence="6" id="KW-1185">Reference proteome</keyword>
<dbReference type="InterPro" id="IPR000160">
    <property type="entry name" value="GGDEF_dom"/>
</dbReference>
<dbReference type="Proteomes" id="UP000308530">
    <property type="component" value="Chromosome"/>
</dbReference>
<dbReference type="Pfam" id="PF00990">
    <property type="entry name" value="GGDEF"/>
    <property type="match status" value="1"/>
</dbReference>
<evidence type="ECO:0000256" key="1">
    <source>
        <dbReference type="ARBA" id="ARBA00012528"/>
    </source>
</evidence>
<dbReference type="EMBL" id="CP058350">
    <property type="protein sequence ID" value="QLF70831.1"/>
    <property type="molecule type" value="Genomic_DNA"/>
</dbReference>
<comment type="catalytic activity">
    <reaction evidence="2">
        <text>2 GTP = 3',3'-c-di-GMP + 2 diphosphate</text>
        <dbReference type="Rhea" id="RHEA:24898"/>
        <dbReference type="ChEBI" id="CHEBI:33019"/>
        <dbReference type="ChEBI" id="CHEBI:37565"/>
        <dbReference type="ChEBI" id="CHEBI:58805"/>
        <dbReference type="EC" id="2.7.7.65"/>
    </reaction>
</comment>
<dbReference type="SMART" id="SM00267">
    <property type="entry name" value="GGDEF"/>
    <property type="match status" value="1"/>
</dbReference>
<feature type="transmembrane region" description="Helical" evidence="3">
    <location>
        <begin position="36"/>
        <end position="59"/>
    </location>
</feature>
<keyword evidence="3" id="KW-0812">Transmembrane</keyword>
<dbReference type="InterPro" id="IPR050469">
    <property type="entry name" value="Diguanylate_Cyclase"/>
</dbReference>
<dbReference type="PANTHER" id="PTHR45138">
    <property type="entry name" value="REGULATORY COMPONENTS OF SENSORY TRANSDUCTION SYSTEM"/>
    <property type="match status" value="1"/>
</dbReference>
<name>A0ABX6QRC8_9HYPH</name>
<organism evidence="5 6">
    <name type="scientific">Peteryoungia desertarenae</name>
    <dbReference type="NCBI Taxonomy" id="1813451"/>
    <lineage>
        <taxon>Bacteria</taxon>
        <taxon>Pseudomonadati</taxon>
        <taxon>Pseudomonadota</taxon>
        <taxon>Alphaproteobacteria</taxon>
        <taxon>Hyphomicrobiales</taxon>
        <taxon>Rhizobiaceae</taxon>
        <taxon>Peteryoungia</taxon>
    </lineage>
</organism>
<evidence type="ECO:0000256" key="3">
    <source>
        <dbReference type="SAM" id="Phobius"/>
    </source>
</evidence>
<dbReference type="CDD" id="cd01949">
    <property type="entry name" value="GGDEF"/>
    <property type="match status" value="1"/>
</dbReference>
<evidence type="ECO:0000259" key="4">
    <source>
        <dbReference type="PROSITE" id="PS50887"/>
    </source>
</evidence>
<dbReference type="InterPro" id="IPR029787">
    <property type="entry name" value="Nucleotide_cyclase"/>
</dbReference>
<dbReference type="PANTHER" id="PTHR45138:SF9">
    <property type="entry name" value="DIGUANYLATE CYCLASE DGCM-RELATED"/>
    <property type="match status" value="1"/>
</dbReference>
<dbReference type="RefSeq" id="WP_171033670.1">
    <property type="nucleotide sequence ID" value="NZ_CP058350.1"/>
</dbReference>
<accession>A0ABX6QRC8</accession>
<keyword evidence="3" id="KW-0472">Membrane</keyword>
<keyword evidence="3" id="KW-1133">Transmembrane helix</keyword>
<evidence type="ECO:0000256" key="2">
    <source>
        <dbReference type="ARBA" id="ARBA00034247"/>
    </source>
</evidence>
<protein>
    <recommendedName>
        <fullName evidence="1">diguanylate cyclase</fullName>
        <ecNumber evidence="1">2.7.7.65</ecNumber>
    </recommendedName>
</protein>
<gene>
    <name evidence="5" type="ORF">FE840_015485</name>
</gene>
<dbReference type="SUPFAM" id="SSF55073">
    <property type="entry name" value="Nucleotide cyclase"/>
    <property type="match status" value="1"/>
</dbReference>
<feature type="transmembrane region" description="Helical" evidence="3">
    <location>
        <begin position="65"/>
        <end position="89"/>
    </location>
</feature>
<dbReference type="Gene3D" id="3.30.70.270">
    <property type="match status" value="1"/>
</dbReference>
<dbReference type="EC" id="2.7.7.65" evidence="1"/>